<dbReference type="EMBL" id="JAJTVO010000008">
    <property type="protein sequence ID" value="MCE4121818.1"/>
    <property type="molecule type" value="Genomic_DNA"/>
</dbReference>
<gene>
    <name evidence="3" type="ORF">LYY06_05985</name>
</gene>
<name>A0AAW4YGN9_9BACT</name>
<evidence type="ECO:0000256" key="2">
    <source>
        <dbReference type="SAM" id="SignalP"/>
    </source>
</evidence>
<evidence type="ECO:0000313" key="3">
    <source>
        <dbReference type="EMBL" id="MCE4121818.1"/>
    </source>
</evidence>
<sequence>MRKTKTTFLFRRMMLIVFAFLGYAAMTQAQVYVVDDFVNDSTPCFEYRLKEGKYLLPDDEPTLYLHNGDTINVFEMKHVTNGMIFSKDYWYYLFKKDGKKYAVDVNFIYCKADDPTSLQQNDKVYYTQNMKHQGMGRFFYTYTPYLIIIGLLIAIWLLSLFGPAYSKMRKPAEYGIPAMILAITFLEFLGLYFMGMDVFWWCDQNYYGFFGALFRVIPGVLVVMTQIGSIKLYENVIFGEKRLSGFSIKPTLYGMLGILPVSILILVLSQTTELTEEVLTVFWIIGVLLSLVIGFFLSLRENCEMVGKRKGILITAFIAIYLIGCIVAVICLGAMLLRLIIQVILVVAGAILILFVGSHSNSGGGGGGGAARMVYRDVHGNCFSSPDEANRSNERIAERRAESMI</sequence>
<feature type="transmembrane region" description="Helical" evidence="1">
    <location>
        <begin position="206"/>
        <end position="230"/>
    </location>
</feature>
<evidence type="ECO:0000313" key="4">
    <source>
        <dbReference type="Proteomes" id="UP001200307"/>
    </source>
</evidence>
<accession>A0AAW4YGN9</accession>
<keyword evidence="1" id="KW-0472">Membrane</keyword>
<comment type="caution">
    <text evidence="3">The sequence shown here is derived from an EMBL/GenBank/DDBJ whole genome shotgun (WGS) entry which is preliminary data.</text>
</comment>
<feature type="transmembrane region" description="Helical" evidence="1">
    <location>
        <begin position="142"/>
        <end position="162"/>
    </location>
</feature>
<feature type="transmembrane region" description="Helical" evidence="1">
    <location>
        <begin position="311"/>
        <end position="330"/>
    </location>
</feature>
<keyword evidence="2" id="KW-0732">Signal</keyword>
<keyword evidence="1" id="KW-1133">Transmembrane helix</keyword>
<feature type="transmembrane region" description="Helical" evidence="1">
    <location>
        <begin position="281"/>
        <end position="299"/>
    </location>
</feature>
<feature type="transmembrane region" description="Helical" evidence="1">
    <location>
        <begin position="336"/>
        <end position="356"/>
    </location>
</feature>
<protein>
    <submittedName>
        <fullName evidence="3">Uncharacterized protein</fullName>
    </submittedName>
</protein>
<proteinExistence type="predicted"/>
<organism evidence="3 4">
    <name type="scientific">Segatella copri</name>
    <dbReference type="NCBI Taxonomy" id="165179"/>
    <lineage>
        <taxon>Bacteria</taxon>
        <taxon>Pseudomonadati</taxon>
        <taxon>Bacteroidota</taxon>
        <taxon>Bacteroidia</taxon>
        <taxon>Bacteroidales</taxon>
        <taxon>Prevotellaceae</taxon>
        <taxon>Segatella</taxon>
    </lineage>
</organism>
<feature type="signal peptide" evidence="2">
    <location>
        <begin position="1"/>
        <end position="29"/>
    </location>
</feature>
<dbReference type="AlphaFoldDB" id="A0AAW4YGN9"/>
<reference evidence="3" key="1">
    <citation type="submission" date="2021-12" db="EMBL/GenBank/DDBJ databases">
        <authorList>
            <person name="Lv X."/>
        </authorList>
    </citation>
    <scope>NUCLEOTIDE SEQUENCE</scope>
    <source>
        <strain evidence="3">HF2106</strain>
    </source>
</reference>
<feature type="transmembrane region" description="Helical" evidence="1">
    <location>
        <begin position="174"/>
        <end position="194"/>
    </location>
</feature>
<evidence type="ECO:0000256" key="1">
    <source>
        <dbReference type="SAM" id="Phobius"/>
    </source>
</evidence>
<feature type="transmembrane region" description="Helical" evidence="1">
    <location>
        <begin position="251"/>
        <end position="269"/>
    </location>
</feature>
<dbReference type="RefSeq" id="WP_233338984.1">
    <property type="nucleotide sequence ID" value="NZ_JAJTVO010000008.1"/>
</dbReference>
<keyword evidence="1" id="KW-0812">Transmembrane</keyword>
<dbReference type="Proteomes" id="UP001200307">
    <property type="component" value="Unassembled WGS sequence"/>
</dbReference>
<feature type="chain" id="PRO_5043644163" evidence="2">
    <location>
        <begin position="30"/>
        <end position="405"/>
    </location>
</feature>